<evidence type="ECO:0000313" key="1">
    <source>
        <dbReference type="EMBL" id="TFU24341.1"/>
    </source>
</evidence>
<organism evidence="1 2">
    <name type="scientific">Rothia nasimurium</name>
    <dbReference type="NCBI Taxonomy" id="85336"/>
    <lineage>
        <taxon>Bacteria</taxon>
        <taxon>Bacillati</taxon>
        <taxon>Actinomycetota</taxon>
        <taxon>Actinomycetes</taxon>
        <taxon>Micrococcales</taxon>
        <taxon>Micrococcaceae</taxon>
        <taxon>Rothia</taxon>
    </lineage>
</organism>
<dbReference type="OrthoDB" id="3396763at2"/>
<sequence>MTASFSQVGSSFPQFMALLAQRQSPALLWYSTPGERIELSGRVFDNWVAKTANFLVDECEVEPGSLLALPQRLHWRSLVLAAASLRVGATLAWGQQAGADVRAAFDTAELEGAGAEYLLAVAAEPLAPRFMGQLPSEVLDYAAEVRYHPDVYTGWTAPAAEDQAWEGTSYGQLMEQLTEQARALGAKHEPEVAALQVPGEHFDAAYLEQALAVMASGRAALVLDPAVTWEQSRLSRVLGDERARSLPSQR</sequence>
<accession>A0A4Y9F6J8</accession>
<dbReference type="RefSeq" id="WP_135010959.1">
    <property type="nucleotide sequence ID" value="NZ_JADGLK010000001.1"/>
</dbReference>
<protein>
    <submittedName>
        <fullName evidence="1">50S ribosomal protein L7/L12</fullName>
    </submittedName>
</protein>
<dbReference type="Proteomes" id="UP000297951">
    <property type="component" value="Unassembled WGS sequence"/>
</dbReference>
<keyword evidence="1" id="KW-0687">Ribonucleoprotein</keyword>
<dbReference type="AlphaFoldDB" id="A0A4Y9F6J8"/>
<dbReference type="NCBIfam" id="TIGR03089">
    <property type="entry name" value="TIGR03089 family protein"/>
    <property type="match status" value="1"/>
</dbReference>
<gene>
    <name evidence="1" type="ORF">E4U03_00040</name>
</gene>
<comment type="caution">
    <text evidence="1">The sequence shown here is derived from an EMBL/GenBank/DDBJ whole genome shotgun (WGS) entry which is preliminary data.</text>
</comment>
<evidence type="ECO:0000313" key="2">
    <source>
        <dbReference type="Proteomes" id="UP000297951"/>
    </source>
</evidence>
<proteinExistence type="predicted"/>
<keyword evidence="1" id="KW-0689">Ribosomal protein</keyword>
<reference evidence="1 2" key="1">
    <citation type="submission" date="2019-03" db="EMBL/GenBank/DDBJ databases">
        <title>Diversity of the mouse oral microbiome.</title>
        <authorList>
            <person name="Joseph S."/>
            <person name="Aduse-Opoku J."/>
            <person name="Curtis M."/>
            <person name="Wade W."/>
            <person name="Hashim A."/>
        </authorList>
    </citation>
    <scope>NUCLEOTIDE SEQUENCE [LARGE SCALE GENOMIC DNA]</scope>
    <source>
        <strain evidence="2">irhom_31</strain>
    </source>
</reference>
<name>A0A4Y9F6J8_9MICC</name>
<dbReference type="InterPro" id="IPR017523">
    <property type="entry name" value="Rv3268"/>
</dbReference>
<dbReference type="EMBL" id="SPQC01000001">
    <property type="protein sequence ID" value="TFU24341.1"/>
    <property type="molecule type" value="Genomic_DNA"/>
</dbReference>
<dbReference type="GO" id="GO:0005840">
    <property type="term" value="C:ribosome"/>
    <property type="evidence" value="ECO:0007669"/>
    <property type="project" value="UniProtKB-KW"/>
</dbReference>